<dbReference type="AlphaFoldDB" id="A0A9P3C6K5"/>
<dbReference type="GeneID" id="66936871"/>
<comment type="caution">
    <text evidence="1">The sequence shown here is derived from an EMBL/GenBank/DDBJ whole genome shotgun (WGS) entry which is preliminary data.</text>
</comment>
<dbReference type="RefSeq" id="XP_043127980.1">
    <property type="nucleotide sequence ID" value="XM_043272045.1"/>
</dbReference>
<proteinExistence type="predicted"/>
<reference evidence="1 2" key="1">
    <citation type="submission" date="2021-02" db="EMBL/GenBank/DDBJ databases">
        <title>Pan-genome distribution and transcriptional activeness of fungal secondary metabolism genes in Aspergillus section Fumigati.</title>
        <authorList>
            <person name="Takahashi H."/>
            <person name="Umemura M."/>
            <person name="Ninomiya A."/>
            <person name="Kusuya Y."/>
            <person name="Urayama S."/>
            <person name="Shimizu M."/>
            <person name="Watanabe A."/>
            <person name="Kamei K."/>
            <person name="Yaguchi T."/>
            <person name="Hagiwara D."/>
        </authorList>
    </citation>
    <scope>NUCLEOTIDE SEQUENCE [LARGE SCALE GENOMIC DNA]</scope>
    <source>
        <strain evidence="1 2">IFM 47045</strain>
    </source>
</reference>
<keyword evidence="2" id="KW-1185">Reference proteome</keyword>
<dbReference type="OrthoDB" id="4383587at2759"/>
<accession>A0A9P3C6K5</accession>
<dbReference type="Proteomes" id="UP000710440">
    <property type="component" value="Unassembled WGS sequence"/>
</dbReference>
<organism evidence="1 2">
    <name type="scientific">Aspergillus viridinutans</name>
    <dbReference type="NCBI Taxonomy" id="75553"/>
    <lineage>
        <taxon>Eukaryota</taxon>
        <taxon>Fungi</taxon>
        <taxon>Dikarya</taxon>
        <taxon>Ascomycota</taxon>
        <taxon>Pezizomycotina</taxon>
        <taxon>Eurotiomycetes</taxon>
        <taxon>Eurotiomycetidae</taxon>
        <taxon>Eurotiales</taxon>
        <taxon>Aspergillaceae</taxon>
        <taxon>Aspergillus</taxon>
        <taxon>Aspergillus subgen. Fumigati</taxon>
    </lineage>
</organism>
<dbReference type="EMBL" id="BOPL01000007">
    <property type="protein sequence ID" value="GIK04794.1"/>
    <property type="molecule type" value="Genomic_DNA"/>
</dbReference>
<gene>
    <name evidence="1" type="ORF">Aspvir_008889</name>
</gene>
<name>A0A9P3C6K5_ASPVI</name>
<evidence type="ECO:0000313" key="1">
    <source>
        <dbReference type="EMBL" id="GIK04794.1"/>
    </source>
</evidence>
<sequence length="68" mass="8137">MPHYLVKFPPQVTVGNKKEVLNEIESHGGSFVREERFLKAYVYDIPEEDLDLNKFRTKNYMFSLERQD</sequence>
<evidence type="ECO:0000313" key="2">
    <source>
        <dbReference type="Proteomes" id="UP000710440"/>
    </source>
</evidence>
<protein>
    <submittedName>
        <fullName evidence="1">Uncharacterized protein</fullName>
    </submittedName>
</protein>